<sequence length="436" mass="48578">MPRKRLQKQSFAIHQDASQVSIVLVVESWQWLDAAAQALDSTQQAQLLNDDDNTVRKLTPASTGSINSMQTASRNLAAKHALGRTTTIRSVPSFDSSESSPETKKSPFSSSTNSNTSAASTTLGVPDHDRAASRSAADTHTHTTSAPSRWSANGVRVIETQHSGPLPHDSSGLSEPTEPENGHWDSTIGKAGLGKTGRVINKLVSDNDALKREIQIERLRAEEAKQAAKLVEDKMERMVGEYEGRLLAASVTKTLLARKERQVESLTAAVDLERGKTQAALASERTWKDEMQRVRADAKTHVEQAAAHAQLMEGRYNAIASHWRDQGDQVARAVTKMRAEIAEMVDERRRDDDKIQTLRDLCEQQDGNIRELRRQKDDMARLFARYKQTQDDDLRHIRTSAKQREDEQEQTLAEAREALHKLKWALNVKNNVKGAQ</sequence>
<evidence type="ECO:0000256" key="2">
    <source>
        <dbReference type="SAM" id="MobiDB-lite"/>
    </source>
</evidence>
<protein>
    <submittedName>
        <fullName evidence="3">Uncharacterized protein</fullName>
    </submittedName>
</protein>
<dbReference type="EMBL" id="CP023323">
    <property type="protein sequence ID" value="ATY60750.1"/>
    <property type="molecule type" value="Genomic_DNA"/>
</dbReference>
<reference evidence="3 4" key="1">
    <citation type="journal article" date="2017" name="BMC Genomics">
        <title>Chromosome level assembly and secondary metabolite potential of the parasitic fungus Cordyceps militaris.</title>
        <authorList>
            <person name="Kramer G.J."/>
            <person name="Nodwell J.R."/>
        </authorList>
    </citation>
    <scope>NUCLEOTIDE SEQUENCE [LARGE SCALE GENOMIC DNA]</scope>
    <source>
        <strain evidence="3 4">ATCC 34164</strain>
    </source>
</reference>
<evidence type="ECO:0000313" key="4">
    <source>
        <dbReference type="Proteomes" id="UP000323067"/>
    </source>
</evidence>
<proteinExistence type="predicted"/>
<organism evidence="3 4">
    <name type="scientific">Cordyceps militaris</name>
    <name type="common">Caterpillar fungus</name>
    <name type="synonym">Clavaria militaris</name>
    <dbReference type="NCBI Taxonomy" id="73501"/>
    <lineage>
        <taxon>Eukaryota</taxon>
        <taxon>Fungi</taxon>
        <taxon>Dikarya</taxon>
        <taxon>Ascomycota</taxon>
        <taxon>Pezizomycotina</taxon>
        <taxon>Sordariomycetes</taxon>
        <taxon>Hypocreomycetidae</taxon>
        <taxon>Hypocreales</taxon>
        <taxon>Cordycipitaceae</taxon>
        <taxon>Cordyceps</taxon>
    </lineage>
</organism>
<feature type="compositionally biased region" description="Low complexity" evidence="2">
    <location>
        <begin position="90"/>
        <end position="122"/>
    </location>
</feature>
<feature type="coiled-coil region" evidence="1">
    <location>
        <begin position="355"/>
        <end position="425"/>
    </location>
</feature>
<dbReference type="VEuPathDB" id="FungiDB:A9K55_006625"/>
<gene>
    <name evidence="3" type="ORF">A9K55_006625</name>
</gene>
<dbReference type="Proteomes" id="UP000323067">
    <property type="component" value="Chromosome vi"/>
</dbReference>
<accession>A0A2H4SCA8</accession>
<evidence type="ECO:0000313" key="3">
    <source>
        <dbReference type="EMBL" id="ATY60750.1"/>
    </source>
</evidence>
<feature type="coiled-coil region" evidence="1">
    <location>
        <begin position="200"/>
        <end position="241"/>
    </location>
</feature>
<dbReference type="VEuPathDB" id="FungiDB:CCM_02290"/>
<dbReference type="OrthoDB" id="3918393at2759"/>
<dbReference type="AlphaFoldDB" id="A0A2H4SCA8"/>
<feature type="compositionally biased region" description="Basic and acidic residues" evidence="2">
    <location>
        <begin position="126"/>
        <end position="141"/>
    </location>
</feature>
<keyword evidence="1" id="KW-0175">Coiled coil</keyword>
<feature type="region of interest" description="Disordered" evidence="2">
    <location>
        <begin position="82"/>
        <end position="192"/>
    </location>
</feature>
<evidence type="ECO:0000256" key="1">
    <source>
        <dbReference type="SAM" id="Coils"/>
    </source>
</evidence>
<name>A0A2H4SCA8_CORMI</name>